<name>A0AAW0E599_9AGAR</name>
<evidence type="ECO:0000256" key="1">
    <source>
        <dbReference type="SAM" id="MobiDB-lite"/>
    </source>
</evidence>
<proteinExistence type="predicted"/>
<accession>A0AAW0E599</accession>
<feature type="compositionally biased region" description="Polar residues" evidence="1">
    <location>
        <begin position="106"/>
        <end position="120"/>
    </location>
</feature>
<organism evidence="2 3">
    <name type="scientific">Favolaschia claudopus</name>
    <dbReference type="NCBI Taxonomy" id="2862362"/>
    <lineage>
        <taxon>Eukaryota</taxon>
        <taxon>Fungi</taxon>
        <taxon>Dikarya</taxon>
        <taxon>Basidiomycota</taxon>
        <taxon>Agaricomycotina</taxon>
        <taxon>Agaricomycetes</taxon>
        <taxon>Agaricomycetidae</taxon>
        <taxon>Agaricales</taxon>
        <taxon>Marasmiineae</taxon>
        <taxon>Mycenaceae</taxon>
        <taxon>Favolaschia</taxon>
    </lineage>
</organism>
<comment type="caution">
    <text evidence="2">The sequence shown here is derived from an EMBL/GenBank/DDBJ whole genome shotgun (WGS) entry which is preliminary data.</text>
</comment>
<feature type="compositionally biased region" description="Basic and acidic residues" evidence="1">
    <location>
        <begin position="168"/>
        <end position="182"/>
    </location>
</feature>
<feature type="region of interest" description="Disordered" evidence="1">
    <location>
        <begin position="434"/>
        <end position="471"/>
    </location>
</feature>
<keyword evidence="3" id="KW-1185">Reference proteome</keyword>
<reference evidence="2 3" key="1">
    <citation type="journal article" date="2024" name="J Genomics">
        <title>Draft genome sequencing and assembly of Favolaschia claudopus CIRM-BRFM 2984 isolated from oak limbs.</title>
        <authorList>
            <person name="Navarro D."/>
            <person name="Drula E."/>
            <person name="Chaduli D."/>
            <person name="Cazenave R."/>
            <person name="Ahrendt S."/>
            <person name="Wang J."/>
            <person name="Lipzen A."/>
            <person name="Daum C."/>
            <person name="Barry K."/>
            <person name="Grigoriev I.V."/>
            <person name="Favel A."/>
            <person name="Rosso M.N."/>
            <person name="Martin F."/>
        </authorList>
    </citation>
    <scope>NUCLEOTIDE SEQUENCE [LARGE SCALE GENOMIC DNA]</scope>
    <source>
        <strain evidence="2 3">CIRM-BRFM 2984</strain>
    </source>
</reference>
<protein>
    <submittedName>
        <fullName evidence="2">Uncharacterized protein</fullName>
    </submittedName>
</protein>
<feature type="compositionally biased region" description="Acidic residues" evidence="1">
    <location>
        <begin position="436"/>
        <end position="455"/>
    </location>
</feature>
<evidence type="ECO:0000313" key="2">
    <source>
        <dbReference type="EMBL" id="KAK7059292.1"/>
    </source>
</evidence>
<dbReference type="AlphaFoldDB" id="A0AAW0E599"/>
<gene>
    <name evidence="2" type="ORF">R3P38DRAFT_3522185</name>
</gene>
<dbReference type="Proteomes" id="UP001362999">
    <property type="component" value="Unassembled WGS sequence"/>
</dbReference>
<feature type="compositionally biased region" description="Polar residues" evidence="1">
    <location>
        <begin position="147"/>
        <end position="164"/>
    </location>
</feature>
<evidence type="ECO:0000313" key="3">
    <source>
        <dbReference type="Proteomes" id="UP001362999"/>
    </source>
</evidence>
<dbReference type="EMBL" id="JAWWNJ010000003">
    <property type="protein sequence ID" value="KAK7059292.1"/>
    <property type="molecule type" value="Genomic_DNA"/>
</dbReference>
<feature type="region of interest" description="Disordered" evidence="1">
    <location>
        <begin position="141"/>
        <end position="209"/>
    </location>
</feature>
<sequence length="1029" mass="112822">MDLDAFFKLARALCPKIPMDRQNIQTSNQLMFFALSATIPGLRTFLSSKFHPRTSRLRVEGRRMVCAAVFSLRKRHGICVWSVSVDSLGVLMPVSQLKAMFHSTNTTPLPAPVSTTSTSAPAPHRPVTAFAGLARPAAISVQHTRESSAATAQQTRPSSSSIAASVQADRRASIQRTLHPERASGSTSTSSSNLSPRKRKSGPPRPYSDSAAVPLADFASSSVAVSTTVSITVCILPKVLESSDHSDALDLSPRYTWKNGAELELVQNVLKRANLVFTVDVSTSGPIFEAIDDGFEDHCRSFNIAFLPCQPEPAIKTPNTTAWILLGPKGRFTFTLQAISSTPFSYTPNHLAEGPCILIAPRNRNLYAPLDPLFEPRDRLPHHVLVHPCFGRRVLHTIIASLSEDPEPKCSPSCPSSQPTTALSLNHSTDLFASSDSDEEFPVPEDLMDQDDDEPIPSTFRTDRGGELPASRSTPIVTRAVHRQQWQENASTLTVPVSTIQPFLAGPLLMSSMELTPANTKSRSFLGDSGALDLTLPHMPGSGPHALKAWQSYITLAFAMDDHVHIRAHTVDDAARSLIAAALWVFGGRPTGLKFKEIIHEQFSAPRPTITGTMGEGSAFLGLQVSIIIGDEPMNAAVGKGPRNETVVRAVQILLSDGMYWMERELHLTLRLHPSRTAIPARSCMLRATGFIFLLHFLFIGAPIRASPFLFSTIFDGRQTASKFDLDFLTPFMTTSSLAIVRTLHSVPLNQPMYASQSANCVEFQFLLNISEMDPTMIAAKRSQQEQDGVLGTVISSLTLGTADITHHPDYLNVEYGFNLSIDAFGGQDRAHHILEWFATPCKELIVAAFNSQIKGIAELLSHIEFSQVNPTDDPWGDNAETVVLLKQFITHYLTEPGHPALPGNIYDALIDDEYKGSANDPLLRAKLFLSVLTGYAAIPIDPSWKIKCLITHDWNEEFPRTDEATGIEDYGPDVSVFFRACFQTFSISNNARLRLLLLCETPEAGCDTEFGRFFHGQLLASRQQYTGV</sequence>
<feature type="region of interest" description="Disordered" evidence="1">
    <location>
        <begin position="106"/>
        <end position="125"/>
    </location>
</feature>